<reference evidence="2" key="1">
    <citation type="journal article" date="2023" name="J. Hazard. Mater.">
        <title>Anaerobic biodegradation of pyrene and benzo[a]pyrene by a new sulfate-reducing Desulforamulus aquiferis strain DSA.</title>
        <authorList>
            <person name="Zhang Z."/>
            <person name="Sun J."/>
            <person name="Gong X."/>
            <person name="Wang C."/>
            <person name="Wang H."/>
        </authorList>
    </citation>
    <scope>NUCLEOTIDE SEQUENCE</scope>
    <source>
        <strain evidence="2">DSA</strain>
    </source>
</reference>
<keyword evidence="3" id="KW-1185">Reference proteome</keyword>
<feature type="region of interest" description="Disordered" evidence="1">
    <location>
        <begin position="58"/>
        <end position="87"/>
    </location>
</feature>
<sequence length="87" mass="9366">MKAGDIVEHSWQRLGPCEVVAKGETLLGWPVVFIRDAAGVVHEVNPIYLTKVSHCTDGGRVETSGTHSGAISPPLWESPERMGGKND</sequence>
<comment type="caution">
    <text evidence="2">The sequence shown here is derived from an EMBL/GenBank/DDBJ whole genome shotgun (WGS) entry which is preliminary data.</text>
</comment>
<dbReference type="EMBL" id="JARPTC010000037">
    <property type="protein sequence ID" value="MDO7789129.1"/>
    <property type="molecule type" value="Genomic_DNA"/>
</dbReference>
<protein>
    <submittedName>
        <fullName evidence="2">Uncharacterized protein</fullName>
    </submittedName>
</protein>
<dbReference type="AlphaFoldDB" id="A0AAW7ZJF7"/>
<evidence type="ECO:0000313" key="3">
    <source>
        <dbReference type="Proteomes" id="UP001172911"/>
    </source>
</evidence>
<organism evidence="2 3">
    <name type="scientific">Desulforamulus aquiferis</name>
    <dbReference type="NCBI Taxonomy" id="1397668"/>
    <lineage>
        <taxon>Bacteria</taxon>
        <taxon>Bacillati</taxon>
        <taxon>Bacillota</taxon>
        <taxon>Clostridia</taxon>
        <taxon>Eubacteriales</taxon>
        <taxon>Peptococcaceae</taxon>
        <taxon>Desulforamulus</taxon>
    </lineage>
</organism>
<proteinExistence type="predicted"/>
<evidence type="ECO:0000256" key="1">
    <source>
        <dbReference type="SAM" id="MobiDB-lite"/>
    </source>
</evidence>
<reference evidence="2" key="2">
    <citation type="submission" date="2023-03" db="EMBL/GenBank/DDBJ databases">
        <authorList>
            <person name="Zhang Z."/>
        </authorList>
    </citation>
    <scope>NUCLEOTIDE SEQUENCE</scope>
    <source>
        <strain evidence="2">DSA</strain>
    </source>
</reference>
<accession>A0AAW7ZJF7</accession>
<feature type="compositionally biased region" description="Basic and acidic residues" evidence="1">
    <location>
        <begin position="78"/>
        <end position="87"/>
    </location>
</feature>
<name>A0AAW7ZJF7_9FIRM</name>
<dbReference type="Proteomes" id="UP001172911">
    <property type="component" value="Unassembled WGS sequence"/>
</dbReference>
<gene>
    <name evidence="2" type="ORF">P6N53_18115</name>
</gene>
<evidence type="ECO:0000313" key="2">
    <source>
        <dbReference type="EMBL" id="MDO7789129.1"/>
    </source>
</evidence>